<keyword evidence="5 7" id="KW-0548">Nucleotidyltransferase</keyword>
<dbReference type="Pfam" id="PF01128">
    <property type="entry name" value="IspD"/>
    <property type="match status" value="1"/>
</dbReference>
<dbReference type="GO" id="GO:0050518">
    <property type="term" value="F:2-C-methyl-D-erythritol 4-phosphate cytidylyltransferase activity"/>
    <property type="evidence" value="ECO:0007669"/>
    <property type="project" value="UniProtKB-UniRule"/>
</dbReference>
<dbReference type="InterPro" id="IPR029044">
    <property type="entry name" value="Nucleotide-diphossugar_trans"/>
</dbReference>
<evidence type="ECO:0000313" key="9">
    <source>
        <dbReference type="Proteomes" id="UP000245370"/>
    </source>
</evidence>
<feature type="site" description="Transition state stabilizer" evidence="7">
    <location>
        <position position="22"/>
    </location>
</feature>
<dbReference type="FunFam" id="3.90.550.10:FF:000003">
    <property type="entry name" value="2-C-methyl-D-erythritol 4-phosphate cytidylyltransferase"/>
    <property type="match status" value="1"/>
</dbReference>
<organism evidence="8 9">
    <name type="scientific">Brumimicrobium oceani</name>
    <dbReference type="NCBI Taxonomy" id="2100725"/>
    <lineage>
        <taxon>Bacteria</taxon>
        <taxon>Pseudomonadati</taxon>
        <taxon>Bacteroidota</taxon>
        <taxon>Flavobacteriia</taxon>
        <taxon>Flavobacteriales</taxon>
        <taxon>Crocinitomicaceae</taxon>
        <taxon>Brumimicrobium</taxon>
    </lineage>
</organism>
<evidence type="ECO:0000256" key="7">
    <source>
        <dbReference type="HAMAP-Rule" id="MF_00108"/>
    </source>
</evidence>
<proteinExistence type="inferred from homology"/>
<dbReference type="HAMAP" id="MF_00108">
    <property type="entry name" value="IspD"/>
    <property type="match status" value="1"/>
</dbReference>
<dbReference type="InterPro" id="IPR034683">
    <property type="entry name" value="IspD/TarI"/>
</dbReference>
<dbReference type="InterPro" id="IPR050088">
    <property type="entry name" value="IspD/TarI_cytidylyltransf_bact"/>
</dbReference>
<dbReference type="Gene3D" id="3.90.550.10">
    <property type="entry name" value="Spore Coat Polysaccharide Biosynthesis Protein SpsA, Chain A"/>
    <property type="match status" value="1"/>
</dbReference>
<comment type="caution">
    <text evidence="8">The sequence shown here is derived from an EMBL/GenBank/DDBJ whole genome shotgun (WGS) entry which is preliminary data.</text>
</comment>
<evidence type="ECO:0000256" key="5">
    <source>
        <dbReference type="ARBA" id="ARBA00022695"/>
    </source>
</evidence>
<keyword evidence="6 7" id="KW-0414">Isoprene biosynthesis</keyword>
<dbReference type="InterPro" id="IPR001228">
    <property type="entry name" value="IspD"/>
</dbReference>
<dbReference type="NCBIfam" id="TIGR00453">
    <property type="entry name" value="ispD"/>
    <property type="match status" value="1"/>
</dbReference>
<dbReference type="AlphaFoldDB" id="A0A2U2XB27"/>
<dbReference type="UniPathway" id="UPA00056">
    <property type="reaction ID" value="UER00093"/>
</dbReference>
<evidence type="ECO:0000256" key="1">
    <source>
        <dbReference type="ARBA" id="ARBA00001282"/>
    </source>
</evidence>
<reference evidence="8 9" key="1">
    <citation type="submission" date="2018-05" db="EMBL/GenBank/DDBJ databases">
        <title>Brumimicrobium oceani sp. nov., isolated from coastal sediment.</title>
        <authorList>
            <person name="Kou Y."/>
        </authorList>
    </citation>
    <scope>NUCLEOTIDE SEQUENCE [LARGE SCALE GENOMIC DNA]</scope>
    <source>
        <strain evidence="8 9">C305</strain>
    </source>
</reference>
<dbReference type="EMBL" id="QFRJ01000009">
    <property type="protein sequence ID" value="PWH84960.1"/>
    <property type="molecule type" value="Genomic_DNA"/>
</dbReference>
<dbReference type="PROSITE" id="PS01295">
    <property type="entry name" value="ISPD"/>
    <property type="match status" value="1"/>
</dbReference>
<evidence type="ECO:0000256" key="6">
    <source>
        <dbReference type="ARBA" id="ARBA00023229"/>
    </source>
</evidence>
<dbReference type="GO" id="GO:0019288">
    <property type="term" value="P:isopentenyl diphosphate biosynthetic process, methylerythritol 4-phosphate pathway"/>
    <property type="evidence" value="ECO:0007669"/>
    <property type="project" value="UniProtKB-UniRule"/>
</dbReference>
<comment type="pathway">
    <text evidence="2 7">Isoprenoid biosynthesis; isopentenyl diphosphate biosynthesis via DXP pathway; isopentenyl diphosphate from 1-deoxy-D-xylulose 5-phosphate: step 2/6.</text>
</comment>
<dbReference type="OrthoDB" id="9806837at2"/>
<name>A0A2U2XB27_9FLAO</name>
<dbReference type="NCBIfam" id="NF001186">
    <property type="entry name" value="PRK00155.2-3"/>
    <property type="match status" value="1"/>
</dbReference>
<dbReference type="PANTHER" id="PTHR32125:SF4">
    <property type="entry name" value="2-C-METHYL-D-ERYTHRITOL 4-PHOSPHATE CYTIDYLYLTRANSFERASE, CHLOROPLASTIC"/>
    <property type="match status" value="1"/>
</dbReference>
<comment type="catalytic activity">
    <reaction evidence="1 7">
        <text>2-C-methyl-D-erythritol 4-phosphate + CTP + H(+) = 4-CDP-2-C-methyl-D-erythritol + diphosphate</text>
        <dbReference type="Rhea" id="RHEA:13429"/>
        <dbReference type="ChEBI" id="CHEBI:15378"/>
        <dbReference type="ChEBI" id="CHEBI:33019"/>
        <dbReference type="ChEBI" id="CHEBI:37563"/>
        <dbReference type="ChEBI" id="CHEBI:57823"/>
        <dbReference type="ChEBI" id="CHEBI:58262"/>
        <dbReference type="EC" id="2.7.7.60"/>
    </reaction>
</comment>
<sequence>MKQSVIITAGGIGKRMNSDLPKQYIPVNGLPVLMHTIKKFYQFNSEIQIVISLPKDFIELWRKLCLEYDFKIPHEITEGGKERYHSIKNALKKVTGDIVMVHDAVRPLVSLQTISNVIDQAEVKGAAIPVLPVKDTLRKGNSENSQHQDRSEFWIVQTPQAFKLELLNEAYKIPYSSSVTDDASLVEAMGRQVFLTEGNEENIKITTPIDLKLVEFLMGK</sequence>
<evidence type="ECO:0000313" key="8">
    <source>
        <dbReference type="EMBL" id="PWH84960.1"/>
    </source>
</evidence>
<keyword evidence="9" id="KW-1185">Reference proteome</keyword>
<protein>
    <recommendedName>
        <fullName evidence="7">2-C-methyl-D-erythritol 4-phosphate cytidylyltransferase</fullName>
        <ecNumber evidence="7">2.7.7.60</ecNumber>
    </recommendedName>
    <alternativeName>
        <fullName evidence="7">4-diphosphocytidyl-2C-methyl-D-erythritol synthase</fullName>
    </alternativeName>
    <alternativeName>
        <fullName evidence="7">MEP cytidylyltransferase</fullName>
        <shortName evidence="7">MCT</shortName>
    </alternativeName>
</protein>
<accession>A0A2U2XB27</accession>
<evidence type="ECO:0000256" key="4">
    <source>
        <dbReference type="ARBA" id="ARBA00022679"/>
    </source>
</evidence>
<gene>
    <name evidence="7" type="primary">ispD</name>
    <name evidence="8" type="ORF">DIT68_11340</name>
</gene>
<dbReference type="EC" id="2.7.7.60" evidence="7"/>
<dbReference type="InterPro" id="IPR018294">
    <property type="entry name" value="ISPD_synthase_CS"/>
</dbReference>
<dbReference type="CDD" id="cd02516">
    <property type="entry name" value="CDP-ME_synthetase"/>
    <property type="match status" value="1"/>
</dbReference>
<comment type="function">
    <text evidence="7">Catalyzes the formation of 4-diphosphocytidyl-2-C-methyl-D-erythritol from CTP and 2-C-methyl-D-erythritol 4-phosphate (MEP).</text>
</comment>
<reference evidence="8 9" key="2">
    <citation type="submission" date="2018-05" db="EMBL/GenBank/DDBJ databases">
        <authorList>
            <person name="Lanie J.A."/>
            <person name="Ng W.-L."/>
            <person name="Kazmierczak K.M."/>
            <person name="Andrzejewski T.M."/>
            <person name="Davidsen T.M."/>
            <person name="Wayne K.J."/>
            <person name="Tettelin H."/>
            <person name="Glass J.I."/>
            <person name="Rusch D."/>
            <person name="Podicherti R."/>
            <person name="Tsui H.-C.T."/>
            <person name="Winkler M.E."/>
        </authorList>
    </citation>
    <scope>NUCLEOTIDE SEQUENCE [LARGE SCALE GENOMIC DNA]</scope>
    <source>
        <strain evidence="8 9">C305</strain>
    </source>
</reference>
<comment type="similarity">
    <text evidence="3 7">Belongs to the IspD/TarI cytidylyltransferase family. IspD subfamily.</text>
</comment>
<evidence type="ECO:0000256" key="2">
    <source>
        <dbReference type="ARBA" id="ARBA00004787"/>
    </source>
</evidence>
<feature type="site" description="Transition state stabilizer" evidence="7">
    <location>
        <position position="15"/>
    </location>
</feature>
<evidence type="ECO:0000256" key="3">
    <source>
        <dbReference type="ARBA" id="ARBA00009789"/>
    </source>
</evidence>
<feature type="site" description="Positions MEP for the nucleophilic attack" evidence="7">
    <location>
        <position position="150"/>
    </location>
</feature>
<dbReference type="SUPFAM" id="SSF53448">
    <property type="entry name" value="Nucleotide-diphospho-sugar transferases"/>
    <property type="match status" value="1"/>
</dbReference>
<dbReference type="Proteomes" id="UP000245370">
    <property type="component" value="Unassembled WGS sequence"/>
</dbReference>
<dbReference type="PANTHER" id="PTHR32125">
    <property type="entry name" value="2-C-METHYL-D-ERYTHRITOL 4-PHOSPHATE CYTIDYLYLTRANSFERASE, CHLOROPLASTIC"/>
    <property type="match status" value="1"/>
</dbReference>
<feature type="site" description="Positions MEP for the nucleophilic attack" evidence="7">
    <location>
        <position position="204"/>
    </location>
</feature>
<dbReference type="RefSeq" id="WP_109359923.1">
    <property type="nucleotide sequence ID" value="NZ_QFRJ01000009.1"/>
</dbReference>
<keyword evidence="4 7" id="KW-0808">Transferase</keyword>